<dbReference type="RefSeq" id="WP_189082755.1">
    <property type="nucleotide sequence ID" value="NZ_BMMX01000058.1"/>
</dbReference>
<evidence type="ECO:0000313" key="3">
    <source>
        <dbReference type="Proteomes" id="UP000656042"/>
    </source>
</evidence>
<organism evidence="2 3">
    <name type="scientific">Mangrovihabitans endophyticus</name>
    <dbReference type="NCBI Taxonomy" id="1751298"/>
    <lineage>
        <taxon>Bacteria</taxon>
        <taxon>Bacillati</taxon>
        <taxon>Actinomycetota</taxon>
        <taxon>Actinomycetes</taxon>
        <taxon>Micromonosporales</taxon>
        <taxon>Micromonosporaceae</taxon>
        <taxon>Mangrovihabitans</taxon>
    </lineage>
</organism>
<keyword evidence="1" id="KW-0175">Coiled coil</keyword>
<keyword evidence="3" id="KW-1185">Reference proteome</keyword>
<dbReference type="AlphaFoldDB" id="A0A8J3C836"/>
<sequence>MPISSVKEPALAVPVPTQQGGLGFVNLSTADGRVDASALGAAIEFHRSESQRLAKEAAQHRNQLRELLRRRDQHIAQLQESGLQLTHIASLYKVTKARIAQITKAFRTAGEHLALPGGDAR</sequence>
<name>A0A8J3C836_9ACTN</name>
<comment type="caution">
    <text evidence="2">The sequence shown here is derived from an EMBL/GenBank/DDBJ whole genome shotgun (WGS) entry which is preliminary data.</text>
</comment>
<evidence type="ECO:0000256" key="1">
    <source>
        <dbReference type="SAM" id="Coils"/>
    </source>
</evidence>
<accession>A0A8J3C836</accession>
<feature type="coiled-coil region" evidence="1">
    <location>
        <begin position="43"/>
        <end position="77"/>
    </location>
</feature>
<reference evidence="2" key="2">
    <citation type="submission" date="2020-09" db="EMBL/GenBank/DDBJ databases">
        <authorList>
            <person name="Sun Q."/>
            <person name="Zhou Y."/>
        </authorList>
    </citation>
    <scope>NUCLEOTIDE SEQUENCE</scope>
    <source>
        <strain evidence="2">CGMCC 4.7299</strain>
    </source>
</reference>
<evidence type="ECO:0000313" key="2">
    <source>
        <dbReference type="EMBL" id="GGL17838.1"/>
    </source>
</evidence>
<gene>
    <name evidence="2" type="ORF">GCM10012284_60600</name>
</gene>
<dbReference type="Proteomes" id="UP000656042">
    <property type="component" value="Unassembled WGS sequence"/>
</dbReference>
<protein>
    <submittedName>
        <fullName evidence="2">Uncharacterized protein</fullName>
    </submittedName>
</protein>
<dbReference type="EMBL" id="BMMX01000058">
    <property type="protein sequence ID" value="GGL17838.1"/>
    <property type="molecule type" value="Genomic_DNA"/>
</dbReference>
<proteinExistence type="predicted"/>
<reference evidence="2" key="1">
    <citation type="journal article" date="2014" name="Int. J. Syst. Evol. Microbiol.">
        <title>Complete genome sequence of Corynebacterium casei LMG S-19264T (=DSM 44701T), isolated from a smear-ripened cheese.</title>
        <authorList>
            <consortium name="US DOE Joint Genome Institute (JGI-PGF)"/>
            <person name="Walter F."/>
            <person name="Albersmeier A."/>
            <person name="Kalinowski J."/>
            <person name="Ruckert C."/>
        </authorList>
    </citation>
    <scope>NUCLEOTIDE SEQUENCE</scope>
    <source>
        <strain evidence="2">CGMCC 4.7299</strain>
    </source>
</reference>